<dbReference type="GeneID" id="20806941"/>
<organism evidence="1">
    <name type="scientific">Aphanomyces astaci</name>
    <name type="common">Crayfish plague agent</name>
    <dbReference type="NCBI Taxonomy" id="112090"/>
    <lineage>
        <taxon>Eukaryota</taxon>
        <taxon>Sar</taxon>
        <taxon>Stramenopiles</taxon>
        <taxon>Oomycota</taxon>
        <taxon>Saprolegniomycetes</taxon>
        <taxon>Saprolegniales</taxon>
        <taxon>Verrucalvaceae</taxon>
        <taxon>Aphanomyces</taxon>
    </lineage>
</organism>
<dbReference type="EMBL" id="KI913122">
    <property type="protein sequence ID" value="ETV82245.1"/>
    <property type="molecule type" value="Genomic_DNA"/>
</dbReference>
<sequence length="73" mass="8625">MHHHNSSQQHHGGCRNHDQYACYLDCCSYDYHRCTKHIHQFACYDDGSCDYTVVARTNIGQRKNWKPSHGSQW</sequence>
<dbReference type="RefSeq" id="XP_009827914.1">
    <property type="nucleotide sequence ID" value="XM_009829612.1"/>
</dbReference>
<reference evidence="1" key="1">
    <citation type="submission" date="2013-12" db="EMBL/GenBank/DDBJ databases">
        <title>The Genome Sequence of Aphanomyces astaci APO3.</title>
        <authorList>
            <consortium name="The Broad Institute Genomics Platform"/>
            <person name="Russ C."/>
            <person name="Tyler B."/>
            <person name="van West P."/>
            <person name="Dieguez-Uribeondo J."/>
            <person name="Young S.K."/>
            <person name="Zeng Q."/>
            <person name="Gargeya S."/>
            <person name="Fitzgerald M."/>
            <person name="Abouelleil A."/>
            <person name="Alvarado L."/>
            <person name="Chapman S.B."/>
            <person name="Gainer-Dewar J."/>
            <person name="Goldberg J."/>
            <person name="Griggs A."/>
            <person name="Gujja S."/>
            <person name="Hansen M."/>
            <person name="Howarth C."/>
            <person name="Imamovic A."/>
            <person name="Ireland A."/>
            <person name="Larimer J."/>
            <person name="McCowan C."/>
            <person name="Murphy C."/>
            <person name="Pearson M."/>
            <person name="Poon T.W."/>
            <person name="Priest M."/>
            <person name="Roberts A."/>
            <person name="Saif S."/>
            <person name="Shea T."/>
            <person name="Sykes S."/>
            <person name="Wortman J."/>
            <person name="Nusbaum C."/>
            <person name="Birren B."/>
        </authorList>
    </citation>
    <scope>NUCLEOTIDE SEQUENCE [LARGE SCALE GENOMIC DNA]</scope>
    <source>
        <strain evidence="1">APO3</strain>
    </source>
</reference>
<proteinExistence type="predicted"/>
<gene>
    <name evidence="1" type="ORF">H257_04945</name>
</gene>
<dbReference type="VEuPathDB" id="FungiDB:H257_04945"/>
<name>W4GR99_APHAT</name>
<accession>W4GR99</accession>
<dbReference type="AlphaFoldDB" id="W4GR99"/>
<protein>
    <submittedName>
        <fullName evidence="1">Uncharacterized protein</fullName>
    </submittedName>
</protein>
<evidence type="ECO:0000313" key="1">
    <source>
        <dbReference type="EMBL" id="ETV82245.1"/>
    </source>
</evidence>